<gene>
    <name evidence="3" type="ORF">HannXRQ_Chr08g0215641</name>
    <name evidence="2" type="ORF">HanXRQr2_Chr08g0325481</name>
</gene>
<dbReference type="AlphaFoldDB" id="A0A251U3M9"/>
<sequence length="53" mass="5924">MIVSLSRMFNTQLMPVLLLSVNTVSCFIVFPAFFLTTYPIFPCFGFPALGFLA</sequence>
<dbReference type="EMBL" id="CM007897">
    <property type="protein sequence ID" value="OTG17754.1"/>
    <property type="molecule type" value="Genomic_DNA"/>
</dbReference>
<reference evidence="2 4" key="1">
    <citation type="journal article" date="2017" name="Nature">
        <title>The sunflower genome provides insights into oil metabolism, flowering and Asterid evolution.</title>
        <authorList>
            <person name="Badouin H."/>
            <person name="Gouzy J."/>
            <person name="Grassa C.J."/>
            <person name="Murat F."/>
            <person name="Staton S.E."/>
            <person name="Cottret L."/>
            <person name="Lelandais-Briere C."/>
            <person name="Owens G.L."/>
            <person name="Carrere S."/>
            <person name="Mayjonade B."/>
            <person name="Legrand L."/>
            <person name="Gill N."/>
            <person name="Kane N.C."/>
            <person name="Bowers J.E."/>
            <person name="Hubner S."/>
            <person name="Bellec A."/>
            <person name="Berard A."/>
            <person name="Berges H."/>
            <person name="Blanchet N."/>
            <person name="Boniface M.C."/>
            <person name="Brunel D."/>
            <person name="Catrice O."/>
            <person name="Chaidir N."/>
            <person name="Claudel C."/>
            <person name="Donnadieu C."/>
            <person name="Faraut T."/>
            <person name="Fievet G."/>
            <person name="Helmstetter N."/>
            <person name="King M."/>
            <person name="Knapp S.J."/>
            <person name="Lai Z."/>
            <person name="Le Paslier M.C."/>
            <person name="Lippi Y."/>
            <person name="Lorenzon L."/>
            <person name="Mandel J.R."/>
            <person name="Marage G."/>
            <person name="Marchand G."/>
            <person name="Marquand E."/>
            <person name="Bret-Mestries E."/>
            <person name="Morien E."/>
            <person name="Nambeesan S."/>
            <person name="Nguyen T."/>
            <person name="Pegot-Espagnet P."/>
            <person name="Pouilly N."/>
            <person name="Raftis F."/>
            <person name="Sallet E."/>
            <person name="Schiex T."/>
            <person name="Thomas J."/>
            <person name="Vandecasteele C."/>
            <person name="Vares D."/>
            <person name="Vear F."/>
            <person name="Vautrin S."/>
            <person name="Crespi M."/>
            <person name="Mangin B."/>
            <person name="Burke J.M."/>
            <person name="Salse J."/>
            <person name="Munos S."/>
            <person name="Vincourt P."/>
            <person name="Rieseberg L.H."/>
            <person name="Langlade N.B."/>
        </authorList>
    </citation>
    <scope>NUCLEOTIDE SEQUENCE [LARGE SCALE GENOMIC DNA]</scope>
    <source>
        <strain evidence="4">cv. SF193</strain>
        <tissue evidence="2">Leaves</tissue>
    </source>
</reference>
<dbReference type="InParanoid" id="A0A251U3M9"/>
<protein>
    <submittedName>
        <fullName evidence="3">Uncharacterized protein</fullName>
    </submittedName>
</protein>
<keyword evidence="1" id="KW-0472">Membrane</keyword>
<dbReference type="Proteomes" id="UP000215914">
    <property type="component" value="Chromosome 8"/>
</dbReference>
<reference evidence="2" key="3">
    <citation type="submission" date="2020-06" db="EMBL/GenBank/DDBJ databases">
        <title>Helianthus annuus Genome sequencing and assembly Release 2.</title>
        <authorList>
            <person name="Gouzy J."/>
            <person name="Langlade N."/>
            <person name="Munos S."/>
        </authorList>
    </citation>
    <scope>NUCLEOTIDE SEQUENCE</scope>
    <source>
        <tissue evidence="2">Leaves</tissue>
    </source>
</reference>
<dbReference type="EMBL" id="MNCJ02000323">
    <property type="protein sequence ID" value="KAF5794202.1"/>
    <property type="molecule type" value="Genomic_DNA"/>
</dbReference>
<evidence type="ECO:0000313" key="4">
    <source>
        <dbReference type="Proteomes" id="UP000215914"/>
    </source>
</evidence>
<proteinExistence type="predicted"/>
<evidence type="ECO:0000256" key="1">
    <source>
        <dbReference type="SAM" id="Phobius"/>
    </source>
</evidence>
<reference evidence="3" key="2">
    <citation type="submission" date="2017-02" db="EMBL/GenBank/DDBJ databases">
        <title>Sunflower complete genome.</title>
        <authorList>
            <person name="Langlade N."/>
            <person name="Munos S."/>
        </authorList>
    </citation>
    <scope>NUCLEOTIDE SEQUENCE [LARGE SCALE GENOMIC DNA]</scope>
    <source>
        <tissue evidence="3">Leaves</tissue>
    </source>
</reference>
<accession>A0A251U3M9</accession>
<name>A0A251U3M9_HELAN</name>
<keyword evidence="1" id="KW-1133">Transmembrane helix</keyword>
<evidence type="ECO:0000313" key="2">
    <source>
        <dbReference type="EMBL" id="KAF5794202.1"/>
    </source>
</evidence>
<feature type="transmembrane region" description="Helical" evidence="1">
    <location>
        <begin position="16"/>
        <end position="41"/>
    </location>
</feature>
<dbReference type="Gramene" id="mRNA:HanXRQr2_Chr08g0325481">
    <property type="protein sequence ID" value="CDS:HanXRQr2_Chr08g0325481.1"/>
    <property type="gene ID" value="HanXRQr2_Chr08g0325481"/>
</dbReference>
<organism evidence="3 4">
    <name type="scientific">Helianthus annuus</name>
    <name type="common">Common sunflower</name>
    <dbReference type="NCBI Taxonomy" id="4232"/>
    <lineage>
        <taxon>Eukaryota</taxon>
        <taxon>Viridiplantae</taxon>
        <taxon>Streptophyta</taxon>
        <taxon>Embryophyta</taxon>
        <taxon>Tracheophyta</taxon>
        <taxon>Spermatophyta</taxon>
        <taxon>Magnoliopsida</taxon>
        <taxon>eudicotyledons</taxon>
        <taxon>Gunneridae</taxon>
        <taxon>Pentapetalae</taxon>
        <taxon>asterids</taxon>
        <taxon>campanulids</taxon>
        <taxon>Asterales</taxon>
        <taxon>Asteraceae</taxon>
        <taxon>Asteroideae</taxon>
        <taxon>Heliantheae alliance</taxon>
        <taxon>Heliantheae</taxon>
        <taxon>Helianthus</taxon>
    </lineage>
</organism>
<evidence type="ECO:0000313" key="3">
    <source>
        <dbReference type="EMBL" id="OTG17754.1"/>
    </source>
</evidence>
<keyword evidence="1" id="KW-0812">Transmembrane</keyword>
<keyword evidence="4" id="KW-1185">Reference proteome</keyword>